<sequence>MLVSIGQFAWNLRQSSLSRQIAALLLCVAIVALFPFAVNDYWTRVGVFVLLNIGLASSWNIIGGFAGYASFGHGVFFGLGAFVGAIGIVRFNLPLAVVMLLGGLVNAGLALLFTPIFKQRGLYFALSTLALMLIIENVLQRWSFTRGLAEYDVGWSVDSSYGLLTFFYIFLATTACVVGSVIWLAKSRTGFALHALRKDEILASSIGIRVLKYKVVAFVISSFWPGVLGAAFAPFLAFVSVQSVLDMKFTLNMILASIFGGAGTVVGPVIGAVALSAIDQFTWGNFLEYHRLIYGALIVVIVTFTPGGLISIFWSIVRREKKIDVSDTSKSAKVAREVEAR</sequence>
<feature type="transmembrane region" description="Helical" evidence="6">
    <location>
        <begin position="122"/>
        <end position="139"/>
    </location>
</feature>
<dbReference type="EMBL" id="LXPS01000007">
    <property type="protein sequence ID" value="OAE48196.1"/>
    <property type="molecule type" value="Genomic_DNA"/>
</dbReference>
<keyword evidence="3 6" id="KW-0812">Transmembrane</keyword>
<name>A0A176XFJ3_AGRTU</name>
<dbReference type="CDD" id="cd06581">
    <property type="entry name" value="TM_PBP1_LivM_like"/>
    <property type="match status" value="1"/>
</dbReference>
<dbReference type="InterPro" id="IPR043428">
    <property type="entry name" value="LivM-like"/>
</dbReference>
<organism evidence="7 8">
    <name type="scientific">Agrobacterium tumefaciens</name>
    <dbReference type="NCBI Taxonomy" id="358"/>
    <lineage>
        <taxon>Bacteria</taxon>
        <taxon>Pseudomonadati</taxon>
        <taxon>Pseudomonadota</taxon>
        <taxon>Alphaproteobacteria</taxon>
        <taxon>Hyphomicrobiales</taxon>
        <taxon>Rhizobiaceae</taxon>
        <taxon>Rhizobium/Agrobacterium group</taxon>
        <taxon>Agrobacterium</taxon>
        <taxon>Agrobacterium tumefaciens complex</taxon>
    </lineage>
</organism>
<dbReference type="RefSeq" id="WP_063947974.1">
    <property type="nucleotide sequence ID" value="NZ_LXPS01000007.1"/>
</dbReference>
<feature type="transmembrane region" description="Helical" evidence="6">
    <location>
        <begin position="20"/>
        <end position="38"/>
    </location>
</feature>
<comment type="caution">
    <text evidence="7">The sequence shown here is derived from an EMBL/GenBank/DDBJ whole genome shotgun (WGS) entry which is preliminary data.</text>
</comment>
<protein>
    <recommendedName>
        <fullName evidence="9">Branched-chain amino acid ABC transporter permease</fullName>
    </recommendedName>
</protein>
<evidence type="ECO:0008006" key="9">
    <source>
        <dbReference type="Google" id="ProtNLM"/>
    </source>
</evidence>
<evidence type="ECO:0000256" key="5">
    <source>
        <dbReference type="ARBA" id="ARBA00023136"/>
    </source>
</evidence>
<dbReference type="Pfam" id="PF02653">
    <property type="entry name" value="BPD_transp_2"/>
    <property type="match status" value="1"/>
</dbReference>
<evidence type="ECO:0000313" key="8">
    <source>
        <dbReference type="Proteomes" id="UP000077098"/>
    </source>
</evidence>
<comment type="subcellular location">
    <subcellularLocation>
        <location evidence="1">Cell membrane</location>
        <topology evidence="1">Multi-pass membrane protein</topology>
    </subcellularLocation>
</comment>
<feature type="transmembrane region" description="Helical" evidence="6">
    <location>
        <begin position="215"/>
        <end position="241"/>
    </location>
</feature>
<gene>
    <name evidence="7" type="ORF">A7J57_22600</name>
</gene>
<evidence type="ECO:0000256" key="2">
    <source>
        <dbReference type="ARBA" id="ARBA00022475"/>
    </source>
</evidence>
<feature type="transmembrane region" description="Helical" evidence="6">
    <location>
        <begin position="45"/>
        <end position="62"/>
    </location>
</feature>
<evidence type="ECO:0000313" key="7">
    <source>
        <dbReference type="EMBL" id="OAE48196.1"/>
    </source>
</evidence>
<accession>A0A176XFJ3</accession>
<dbReference type="PANTHER" id="PTHR30482">
    <property type="entry name" value="HIGH-AFFINITY BRANCHED-CHAIN AMINO ACID TRANSPORT SYSTEM PERMEASE"/>
    <property type="match status" value="1"/>
</dbReference>
<dbReference type="InterPro" id="IPR001851">
    <property type="entry name" value="ABC_transp_permease"/>
</dbReference>
<evidence type="ECO:0000256" key="4">
    <source>
        <dbReference type="ARBA" id="ARBA00022989"/>
    </source>
</evidence>
<keyword evidence="4 6" id="KW-1133">Transmembrane helix</keyword>
<evidence type="ECO:0000256" key="3">
    <source>
        <dbReference type="ARBA" id="ARBA00022692"/>
    </source>
</evidence>
<reference evidence="7 8" key="1">
    <citation type="submission" date="2016-05" db="EMBL/GenBank/DDBJ databases">
        <authorList>
            <person name="Lavstsen T."/>
            <person name="Jespersen J.S."/>
        </authorList>
    </citation>
    <scope>NUCLEOTIDE SEQUENCE [LARGE SCALE GENOMIC DNA]</scope>
    <source>
        <strain evidence="7 8">KCJ1736</strain>
    </source>
</reference>
<evidence type="ECO:0000256" key="1">
    <source>
        <dbReference type="ARBA" id="ARBA00004651"/>
    </source>
</evidence>
<dbReference type="GO" id="GO:0005886">
    <property type="term" value="C:plasma membrane"/>
    <property type="evidence" value="ECO:0007669"/>
    <property type="project" value="UniProtKB-SubCell"/>
</dbReference>
<dbReference type="Proteomes" id="UP000077098">
    <property type="component" value="Unassembled WGS sequence"/>
</dbReference>
<keyword evidence="5 6" id="KW-0472">Membrane</keyword>
<keyword evidence="2" id="KW-1003">Cell membrane</keyword>
<feature type="transmembrane region" description="Helical" evidence="6">
    <location>
        <begin position="293"/>
        <end position="317"/>
    </location>
</feature>
<feature type="transmembrane region" description="Helical" evidence="6">
    <location>
        <begin position="96"/>
        <end position="116"/>
    </location>
</feature>
<dbReference type="GO" id="GO:0015658">
    <property type="term" value="F:branched-chain amino acid transmembrane transporter activity"/>
    <property type="evidence" value="ECO:0007669"/>
    <property type="project" value="InterPro"/>
</dbReference>
<feature type="transmembrane region" description="Helical" evidence="6">
    <location>
        <begin position="68"/>
        <end position="89"/>
    </location>
</feature>
<evidence type="ECO:0000256" key="6">
    <source>
        <dbReference type="SAM" id="Phobius"/>
    </source>
</evidence>
<feature type="transmembrane region" description="Helical" evidence="6">
    <location>
        <begin position="160"/>
        <end position="185"/>
    </location>
</feature>
<feature type="transmembrane region" description="Helical" evidence="6">
    <location>
        <begin position="253"/>
        <end position="278"/>
    </location>
</feature>
<dbReference type="PANTHER" id="PTHR30482:SF10">
    <property type="entry name" value="HIGH-AFFINITY BRANCHED-CHAIN AMINO ACID TRANSPORT PROTEIN BRAE"/>
    <property type="match status" value="1"/>
</dbReference>
<proteinExistence type="predicted"/>
<dbReference type="AlphaFoldDB" id="A0A176XFJ3"/>